<proteinExistence type="predicted"/>
<feature type="chain" id="PRO_5040414134" description="FAS1 domain-containing protein" evidence="3">
    <location>
        <begin position="17"/>
        <end position="222"/>
    </location>
</feature>
<feature type="signal peptide" evidence="3">
    <location>
        <begin position="1"/>
        <end position="16"/>
    </location>
</feature>
<evidence type="ECO:0000313" key="6">
    <source>
        <dbReference type="Proteomes" id="UP000803844"/>
    </source>
</evidence>
<dbReference type="PANTHER" id="PTHR28156">
    <property type="entry name" value="FAS1 DOMAIN-CONTAINING PROTEIN YDR262W"/>
    <property type="match status" value="1"/>
</dbReference>
<accession>A0A9P4XZV6</accession>
<dbReference type="OrthoDB" id="5551751at2759"/>
<dbReference type="EMBL" id="MU032348">
    <property type="protein sequence ID" value="KAF3764409.1"/>
    <property type="molecule type" value="Genomic_DNA"/>
</dbReference>
<feature type="region of interest" description="Disordered" evidence="2">
    <location>
        <begin position="47"/>
        <end position="67"/>
    </location>
</feature>
<evidence type="ECO:0000259" key="4">
    <source>
        <dbReference type="PROSITE" id="PS50213"/>
    </source>
</evidence>
<evidence type="ECO:0000313" key="5">
    <source>
        <dbReference type="EMBL" id="KAF3764409.1"/>
    </source>
</evidence>
<keyword evidence="6" id="KW-1185">Reference proteome</keyword>
<dbReference type="RefSeq" id="XP_040775370.1">
    <property type="nucleotide sequence ID" value="XM_040923472.1"/>
</dbReference>
<dbReference type="Gene3D" id="2.30.180.10">
    <property type="entry name" value="FAS1 domain"/>
    <property type="match status" value="1"/>
</dbReference>
<dbReference type="PROSITE" id="PS50213">
    <property type="entry name" value="FAS1"/>
    <property type="match status" value="1"/>
</dbReference>
<name>A0A9P4XZV6_CRYP1</name>
<dbReference type="Proteomes" id="UP000803844">
    <property type="component" value="Unassembled WGS sequence"/>
</dbReference>
<gene>
    <name evidence="5" type="ORF">M406DRAFT_356540</name>
</gene>
<dbReference type="InterPro" id="IPR036378">
    <property type="entry name" value="FAS1_dom_sf"/>
</dbReference>
<organism evidence="5 6">
    <name type="scientific">Cryphonectria parasitica (strain ATCC 38755 / EP155)</name>
    <dbReference type="NCBI Taxonomy" id="660469"/>
    <lineage>
        <taxon>Eukaryota</taxon>
        <taxon>Fungi</taxon>
        <taxon>Dikarya</taxon>
        <taxon>Ascomycota</taxon>
        <taxon>Pezizomycotina</taxon>
        <taxon>Sordariomycetes</taxon>
        <taxon>Sordariomycetidae</taxon>
        <taxon>Diaporthales</taxon>
        <taxon>Cryphonectriaceae</taxon>
        <taxon>Cryphonectria-Endothia species complex</taxon>
        <taxon>Cryphonectria</taxon>
    </lineage>
</organism>
<reference evidence="5" key="1">
    <citation type="journal article" date="2020" name="Phytopathology">
        <title>Genome sequence of the chestnut blight fungus Cryphonectria parasitica EP155: A fundamental resource for an archetypical invasive plant pathogen.</title>
        <authorList>
            <person name="Crouch J.A."/>
            <person name="Dawe A."/>
            <person name="Aerts A."/>
            <person name="Barry K."/>
            <person name="Churchill A.C.L."/>
            <person name="Grimwood J."/>
            <person name="Hillman B."/>
            <person name="Milgroom M.G."/>
            <person name="Pangilinan J."/>
            <person name="Smith M."/>
            <person name="Salamov A."/>
            <person name="Schmutz J."/>
            <person name="Yadav J."/>
            <person name="Grigoriev I.V."/>
            <person name="Nuss D."/>
        </authorList>
    </citation>
    <scope>NUCLEOTIDE SEQUENCE</scope>
    <source>
        <strain evidence="5">EP155</strain>
    </source>
</reference>
<dbReference type="AlphaFoldDB" id="A0A9P4XZV6"/>
<dbReference type="InterPro" id="IPR000782">
    <property type="entry name" value="FAS1_domain"/>
</dbReference>
<sequence length="222" mass="24317">MRPAVVAVLLPCAVTAYTLAPLKARLQRADTPSLRTDDVHAQRPILDTPGLAMPPSGAPQDGPPAGGPGTVILSDVMGRDRSINIFAGLVRDVEGVSRRLDDEGQNSTVLAPLNSAMEKLPRKPWEDPEEYDKLGAQAYEGDEGWERAQRNIRRFVEAHVVPVNPWKEGEKVKAMSGEEELWWENKDGTKVMQPGNIEVDSVASSVQNGQVWILKGVRNYSS</sequence>
<dbReference type="InterPro" id="IPR040200">
    <property type="entry name" value="Mug57-like"/>
</dbReference>
<evidence type="ECO:0000256" key="1">
    <source>
        <dbReference type="ARBA" id="ARBA00022729"/>
    </source>
</evidence>
<keyword evidence="1 3" id="KW-0732">Signal</keyword>
<dbReference type="PANTHER" id="PTHR28156:SF1">
    <property type="entry name" value="FAS1 DOMAIN-CONTAINING PROTEIN YDR262W"/>
    <property type="match status" value="1"/>
</dbReference>
<feature type="non-terminal residue" evidence="5">
    <location>
        <position position="1"/>
    </location>
</feature>
<evidence type="ECO:0000256" key="2">
    <source>
        <dbReference type="SAM" id="MobiDB-lite"/>
    </source>
</evidence>
<feature type="domain" description="FAS1" evidence="4">
    <location>
        <begin position="70"/>
        <end position="218"/>
    </location>
</feature>
<evidence type="ECO:0000256" key="3">
    <source>
        <dbReference type="SAM" id="SignalP"/>
    </source>
</evidence>
<protein>
    <recommendedName>
        <fullName evidence="4">FAS1 domain-containing protein</fullName>
    </recommendedName>
</protein>
<dbReference type="GeneID" id="63840601"/>
<comment type="caution">
    <text evidence="5">The sequence shown here is derived from an EMBL/GenBank/DDBJ whole genome shotgun (WGS) entry which is preliminary data.</text>
</comment>
<dbReference type="SUPFAM" id="SSF82153">
    <property type="entry name" value="FAS1 domain"/>
    <property type="match status" value="1"/>
</dbReference>